<evidence type="ECO:0000256" key="1">
    <source>
        <dbReference type="ARBA" id="ARBA00009545"/>
    </source>
</evidence>
<feature type="domain" description="PARG catalytic Macro" evidence="7">
    <location>
        <begin position="265"/>
        <end position="353"/>
    </location>
</feature>
<feature type="active site" evidence="4">
    <location>
        <position position="315"/>
    </location>
</feature>
<evidence type="ECO:0000259" key="8">
    <source>
        <dbReference type="Pfam" id="PF20811"/>
    </source>
</evidence>
<feature type="domain" description="PARG helical" evidence="8">
    <location>
        <begin position="116"/>
        <end position="247"/>
    </location>
</feature>
<feature type="compositionally biased region" description="Polar residues" evidence="5">
    <location>
        <begin position="397"/>
        <end position="409"/>
    </location>
</feature>
<dbReference type="EMBL" id="CP097502">
    <property type="protein sequence ID" value="URD74337.1"/>
    <property type="molecule type" value="Genomic_DNA"/>
</dbReference>
<keyword evidence="3" id="KW-0378">Hydrolase</keyword>
<dbReference type="GO" id="GO:0004649">
    <property type="term" value="F:poly(ADP-ribose) glycohydrolase activity"/>
    <property type="evidence" value="ECO:0007669"/>
    <property type="project" value="UniProtKB-EC"/>
</dbReference>
<evidence type="ECO:0000256" key="3">
    <source>
        <dbReference type="ARBA" id="ARBA00022801"/>
    </source>
</evidence>
<dbReference type="Proteomes" id="UP001055439">
    <property type="component" value="Chromosome 1"/>
</dbReference>
<comment type="similarity">
    <text evidence="1">Belongs to the poly(ADP-ribose) glycohydrolase family.</text>
</comment>
<feature type="domain" description="PARG catalytic Macro" evidence="7">
    <location>
        <begin position="354"/>
        <end position="460"/>
    </location>
</feature>
<dbReference type="GO" id="GO:0009225">
    <property type="term" value="P:nucleotide-sugar metabolic process"/>
    <property type="evidence" value="ECO:0007669"/>
    <property type="project" value="TreeGrafter"/>
</dbReference>
<feature type="active site" evidence="4">
    <location>
        <position position="314"/>
    </location>
</feature>
<dbReference type="Pfam" id="PF20811">
    <property type="entry name" value="PARG_cat_N"/>
    <property type="match status" value="1"/>
</dbReference>
<name>A0A9E7EDB6_9LILI</name>
<evidence type="ECO:0000256" key="5">
    <source>
        <dbReference type="SAM" id="MobiDB-lite"/>
    </source>
</evidence>
<proteinExistence type="inferred from homology"/>
<evidence type="ECO:0000313" key="9">
    <source>
        <dbReference type="EMBL" id="URD74337.1"/>
    </source>
</evidence>
<dbReference type="OrthoDB" id="1937899at2759"/>
<feature type="active site" evidence="4">
    <location>
        <position position="296"/>
    </location>
</feature>
<evidence type="ECO:0000256" key="4">
    <source>
        <dbReference type="PIRSR" id="PIRSR607724-1"/>
    </source>
</evidence>
<evidence type="ECO:0000313" key="10">
    <source>
        <dbReference type="Proteomes" id="UP001055439"/>
    </source>
</evidence>
<keyword evidence="10" id="KW-1185">Reference proteome</keyword>
<gene>
    <name evidence="9" type="ORF">MUK42_09553</name>
</gene>
<dbReference type="EC" id="3.2.1.143" evidence="2"/>
<feature type="signal peptide" evidence="6">
    <location>
        <begin position="1"/>
        <end position="21"/>
    </location>
</feature>
<dbReference type="Pfam" id="PF05028">
    <property type="entry name" value="PARG_cat_C"/>
    <property type="match status" value="2"/>
</dbReference>
<reference evidence="9" key="1">
    <citation type="submission" date="2022-05" db="EMBL/GenBank/DDBJ databases">
        <title>The Musa troglodytarum L. genome provides insights into the mechanism of non-climacteric behaviour and enrichment of carotenoids.</title>
        <authorList>
            <person name="Wang J."/>
        </authorList>
    </citation>
    <scope>NUCLEOTIDE SEQUENCE</scope>
    <source>
        <tissue evidence="9">Leaf</tissue>
    </source>
</reference>
<dbReference type="InterPro" id="IPR048362">
    <property type="entry name" value="PARG_helical"/>
</dbReference>
<dbReference type="GO" id="GO:1990966">
    <property type="term" value="P:ATP generation from poly-ADP-D-ribose"/>
    <property type="evidence" value="ECO:0007669"/>
    <property type="project" value="TreeGrafter"/>
</dbReference>
<organism evidence="9 10">
    <name type="scientific">Musa troglodytarum</name>
    <name type="common">fe'i banana</name>
    <dbReference type="NCBI Taxonomy" id="320322"/>
    <lineage>
        <taxon>Eukaryota</taxon>
        <taxon>Viridiplantae</taxon>
        <taxon>Streptophyta</taxon>
        <taxon>Embryophyta</taxon>
        <taxon>Tracheophyta</taxon>
        <taxon>Spermatophyta</taxon>
        <taxon>Magnoliopsida</taxon>
        <taxon>Liliopsida</taxon>
        <taxon>Zingiberales</taxon>
        <taxon>Musaceae</taxon>
        <taxon>Musa</taxon>
    </lineage>
</organism>
<feature type="chain" id="PRO_5038738461" description="poly(ADP-ribose) glycohydrolase" evidence="6">
    <location>
        <begin position="22"/>
        <end position="518"/>
    </location>
</feature>
<dbReference type="PANTHER" id="PTHR12837:SF0">
    <property type="entry name" value="POLY(ADP-RIBOSE) GLYCOHYDROLASE"/>
    <property type="match status" value="1"/>
</dbReference>
<sequence>MAESFGVGGVVCGWLRSSLLALPCAISSVDMEKREDLNSILPFLPLFLRSSALFWPSQVLEALKALASGPAVSRVRSGGVLFDSILDLRDSLGLSSGELAPRTASGYALFFDEMMSGMDSRVWFEEAIPGMARLLLRLPSLLEAHYLKSDEMFGEGKAGLRFMGPQEPGLVFLNQELIAALLSCAMFCLFPTRDRDARCPPIINFDVLFASLNRNGKHSQEQKVRCLVHYFERICLRMPTGYVSFERKVLPRESSDHGVTYPTAANWSTSTVPLCSFEVFSSGLIEDQPHEAIEVDFANEYLGGGALKWGCVQEEIRFMINPELIVGMLFMACMEDNEAIEIIGIERFSCFMGETNKAFCGFLDQSMYKCRLKWYANSSKQEKSTGISENENRSEVEGNSDSESSQVMDSQDNVGIATGNWGCGVFGGDPEIKSIIQWLAASQALRPFIHYYTFGEAALHRLEEVRQWILLHGWTVGDLWNMLVEYSDQRLNRKTHVGFFAWLLPCNKPSDVRHTSEQ</sequence>
<evidence type="ECO:0000256" key="6">
    <source>
        <dbReference type="SAM" id="SignalP"/>
    </source>
</evidence>
<evidence type="ECO:0000256" key="2">
    <source>
        <dbReference type="ARBA" id="ARBA00012255"/>
    </source>
</evidence>
<dbReference type="GO" id="GO:0006282">
    <property type="term" value="P:regulation of DNA repair"/>
    <property type="evidence" value="ECO:0007669"/>
    <property type="project" value="InterPro"/>
</dbReference>
<dbReference type="InterPro" id="IPR007724">
    <property type="entry name" value="Poly_GlycHdrlase"/>
</dbReference>
<feature type="region of interest" description="Disordered" evidence="5">
    <location>
        <begin position="383"/>
        <end position="409"/>
    </location>
</feature>
<dbReference type="GO" id="GO:0005634">
    <property type="term" value="C:nucleus"/>
    <property type="evidence" value="ECO:0007669"/>
    <property type="project" value="TreeGrafter"/>
</dbReference>
<dbReference type="GO" id="GO:0005975">
    <property type="term" value="P:carbohydrate metabolic process"/>
    <property type="evidence" value="ECO:0007669"/>
    <property type="project" value="InterPro"/>
</dbReference>
<dbReference type="PANTHER" id="PTHR12837">
    <property type="entry name" value="POLY ADP-RIBOSE GLYCOHYDROLASE"/>
    <property type="match status" value="1"/>
</dbReference>
<protein>
    <recommendedName>
        <fullName evidence="2">poly(ADP-ribose) glycohydrolase</fullName>
        <ecNumber evidence="2">3.2.1.143</ecNumber>
    </recommendedName>
</protein>
<dbReference type="GO" id="GO:0005737">
    <property type="term" value="C:cytoplasm"/>
    <property type="evidence" value="ECO:0007669"/>
    <property type="project" value="TreeGrafter"/>
</dbReference>
<dbReference type="InterPro" id="IPR046372">
    <property type="entry name" value="PARG_cat_C"/>
</dbReference>
<accession>A0A9E7EDB6</accession>
<dbReference type="AlphaFoldDB" id="A0A9E7EDB6"/>
<evidence type="ECO:0000259" key="7">
    <source>
        <dbReference type="Pfam" id="PF05028"/>
    </source>
</evidence>
<keyword evidence="6" id="KW-0732">Signal</keyword>